<keyword evidence="3" id="KW-1185">Reference proteome</keyword>
<comment type="caution">
    <text evidence="2">The sequence shown here is derived from an EMBL/GenBank/DDBJ whole genome shotgun (WGS) entry which is preliminary data.</text>
</comment>
<protein>
    <recommendedName>
        <fullName evidence="1">Mutator-like transposase domain-containing protein</fullName>
    </recommendedName>
</protein>
<name>A0A8X6W1R0_TRICX</name>
<dbReference type="AlphaFoldDB" id="A0A8X6W1R0"/>
<dbReference type="Pfam" id="PF20700">
    <property type="entry name" value="Mutator"/>
    <property type="match status" value="1"/>
</dbReference>
<evidence type="ECO:0000313" key="2">
    <source>
        <dbReference type="EMBL" id="GFY26231.1"/>
    </source>
</evidence>
<organism evidence="2 3">
    <name type="scientific">Trichonephila clavipes</name>
    <name type="common">Golden silk orbweaver</name>
    <name type="synonym">Nephila clavipes</name>
    <dbReference type="NCBI Taxonomy" id="2585209"/>
    <lineage>
        <taxon>Eukaryota</taxon>
        <taxon>Metazoa</taxon>
        <taxon>Ecdysozoa</taxon>
        <taxon>Arthropoda</taxon>
        <taxon>Chelicerata</taxon>
        <taxon>Arachnida</taxon>
        <taxon>Araneae</taxon>
        <taxon>Araneomorphae</taxon>
        <taxon>Entelegynae</taxon>
        <taxon>Araneoidea</taxon>
        <taxon>Nephilidae</taxon>
        <taxon>Trichonephila</taxon>
    </lineage>
</organism>
<dbReference type="Proteomes" id="UP000887159">
    <property type="component" value="Unassembled WGS sequence"/>
</dbReference>
<evidence type="ECO:0000313" key="3">
    <source>
        <dbReference type="Proteomes" id="UP000887159"/>
    </source>
</evidence>
<sequence>MYEDSEVGLDSNVAVKCSKCNFILPFSSNEKLNKQSTINLQFVCGMRVIRRVYSSAKKLCATLNIPCVTKGAYRLCEKKLLAPVTSTAKDGMNDATFQVLKALGINAGYYTLLDYKSFNIIRVSDSKRHSLPRSKSARKKIGPKERKNLIKYQSLKV</sequence>
<feature type="domain" description="Mutator-like transposase" evidence="1">
    <location>
        <begin position="4"/>
        <end position="99"/>
    </location>
</feature>
<evidence type="ECO:0000259" key="1">
    <source>
        <dbReference type="Pfam" id="PF20700"/>
    </source>
</evidence>
<dbReference type="InterPro" id="IPR049012">
    <property type="entry name" value="Mutator_transp_dom"/>
</dbReference>
<proteinExistence type="predicted"/>
<reference evidence="2" key="1">
    <citation type="submission" date="2020-08" db="EMBL/GenBank/DDBJ databases">
        <title>Multicomponent nature underlies the extraordinary mechanical properties of spider dragline silk.</title>
        <authorList>
            <person name="Kono N."/>
            <person name="Nakamura H."/>
            <person name="Mori M."/>
            <person name="Yoshida Y."/>
            <person name="Ohtoshi R."/>
            <person name="Malay A.D."/>
            <person name="Moran D.A.P."/>
            <person name="Tomita M."/>
            <person name="Numata K."/>
            <person name="Arakawa K."/>
        </authorList>
    </citation>
    <scope>NUCLEOTIDE SEQUENCE</scope>
</reference>
<dbReference type="EMBL" id="BMAU01021374">
    <property type="protein sequence ID" value="GFY26231.1"/>
    <property type="molecule type" value="Genomic_DNA"/>
</dbReference>
<gene>
    <name evidence="2" type="primary">AVEN_261129_1</name>
    <name evidence="2" type="ORF">TNCV_355471</name>
</gene>
<accession>A0A8X6W1R0</accession>